<dbReference type="InterPro" id="IPR034151">
    <property type="entry name" value="TOPRIM_DnaG_bac"/>
</dbReference>
<dbReference type="RefSeq" id="WP_036907457.1">
    <property type="nucleotide sequence ID" value="NZ_CP138967.1"/>
</dbReference>
<keyword evidence="4 12" id="KW-0548">Nucleotidyltransferase</keyword>
<dbReference type="InterPro" id="IPR036977">
    <property type="entry name" value="DNA_primase_Znf_CHC2"/>
</dbReference>
<accession>A0A0A2C4X8</accession>
<dbReference type="InterPro" id="IPR019475">
    <property type="entry name" value="DNA_primase_DnaB-bd"/>
</dbReference>
<dbReference type="FunFam" id="3.40.1360.10:FF:000002">
    <property type="entry name" value="DNA primase"/>
    <property type="match status" value="1"/>
</dbReference>
<dbReference type="Proteomes" id="UP000030392">
    <property type="component" value="Unassembled WGS sequence"/>
</dbReference>
<dbReference type="Gene3D" id="3.40.1360.10">
    <property type="match status" value="1"/>
</dbReference>
<dbReference type="Gene3D" id="3.90.980.10">
    <property type="entry name" value="DNA primase, catalytic core, N-terminal domain"/>
    <property type="match status" value="1"/>
</dbReference>
<name>A0A0A2C4X8_PROMR</name>
<dbReference type="InterPro" id="IPR050219">
    <property type="entry name" value="DnaG_primase"/>
</dbReference>
<comment type="function">
    <text evidence="12">RNA polymerase that catalyzes the synthesis of short RNA molecules used as primers for DNA polymerase during DNA replication.</text>
</comment>
<evidence type="ECO:0000256" key="8">
    <source>
        <dbReference type="ARBA" id="ARBA00022833"/>
    </source>
</evidence>
<evidence type="ECO:0000256" key="1">
    <source>
        <dbReference type="ARBA" id="ARBA00022478"/>
    </source>
</evidence>
<evidence type="ECO:0000256" key="3">
    <source>
        <dbReference type="ARBA" id="ARBA00022679"/>
    </source>
</evidence>
<dbReference type="GO" id="GO:0008270">
    <property type="term" value="F:zinc ion binding"/>
    <property type="evidence" value="ECO:0007669"/>
    <property type="project" value="UniProtKB-UniRule"/>
</dbReference>
<comment type="catalytic activity">
    <reaction evidence="12">
        <text>ssDNA + n NTP = ssDNA/pppN(pN)n-1 hybrid + (n-1) diphosphate.</text>
        <dbReference type="EC" id="2.7.7.101"/>
    </reaction>
</comment>
<dbReference type="CDD" id="cd03364">
    <property type="entry name" value="TOPRIM_DnaG_primases"/>
    <property type="match status" value="1"/>
</dbReference>
<comment type="caution">
    <text evidence="14">The sequence shown here is derived from an EMBL/GenBank/DDBJ whole genome shotgun (WGS) entry which is preliminary data.</text>
</comment>
<dbReference type="InterPro" id="IPR006295">
    <property type="entry name" value="DNA_primase_DnaG"/>
</dbReference>
<dbReference type="PANTHER" id="PTHR30313">
    <property type="entry name" value="DNA PRIMASE"/>
    <property type="match status" value="1"/>
</dbReference>
<dbReference type="InterPro" id="IPR037068">
    <property type="entry name" value="DNA_primase_core_N_sf"/>
</dbReference>
<evidence type="ECO:0000256" key="11">
    <source>
        <dbReference type="ARBA" id="ARBA00023163"/>
    </source>
</evidence>
<evidence type="ECO:0000256" key="7">
    <source>
        <dbReference type="ARBA" id="ARBA00022771"/>
    </source>
</evidence>
<dbReference type="Pfam" id="PF13155">
    <property type="entry name" value="Toprim_2"/>
    <property type="match status" value="1"/>
</dbReference>
<organism evidence="14 15">
    <name type="scientific">Prochlorococcus marinus str. PAC1</name>
    <dbReference type="NCBI Taxonomy" id="59924"/>
    <lineage>
        <taxon>Bacteria</taxon>
        <taxon>Bacillati</taxon>
        <taxon>Cyanobacteriota</taxon>
        <taxon>Cyanophyceae</taxon>
        <taxon>Synechococcales</taxon>
        <taxon>Prochlorococcaceae</taxon>
        <taxon>Prochlorococcus</taxon>
    </lineage>
</organism>
<sequence>MASARLHPKTIESVKERVDIVDVVGEHVVLKKKGKEYVGICPFHDDSKPSMSVIPGKQFYYCFSCGAGGNAIKFLMEFQRQSFSDVVLELAKKYQVPIDTVEGPQQERLKQQLSRRDTLYRVLKTATGWFRNQLNSPCGENALNYLKKNRNLSDGTLINFELGFAPDNWDSLLKYFVDIEKVSVEILESAGLIVPRKGGNGFYDRFRNRIIVPIHDRQKRVIGFGGRSLDGSEPKYLNSPETEIFEKGKNLFGFDKSTLSIRKKDYAVVVEGYFDVMALHDSGITNVVASLGTALSRNQITLLSRATDSKKILLNFDSDNAGIRAANRAISEVENLAIQGQLDLRVLQLPSGKDPDEFLKDNSPSEYEALAAKSPLWLDWQIDQSLKDLDLSKSDQFQEAVSSLVSLLGKLPQTAIRTHYLQKVAQRLSGGQGRFALQLEEDLRNQISGQRWHGRSKKIDKPHEISLRERSEADILFTYIHCPTYRSFIRYELRLRDLDDFAINHHRAIWSTISSIEENKFGLEIVEKINRFNDSNNILADVDLIKKLLDNFLSSDNEHLPKLTPLLDVDELRLATLNDPESLIRGALAALEKQKSLKRCRHLIDAWSSQRLQTLENCIASLIVQEKSEPSDSSDMEQRVISMFEDLNNDAINFQQLYYAERKHILNLDQQRCYK</sequence>
<gene>
    <name evidence="12" type="primary">dnaG</name>
    <name evidence="14" type="ORF">EV03_2080</name>
</gene>
<keyword evidence="6 12" id="KW-0479">Metal-binding</keyword>
<dbReference type="Gene3D" id="3.90.580.10">
    <property type="entry name" value="Zinc finger, CHC2-type domain"/>
    <property type="match status" value="1"/>
</dbReference>
<dbReference type="Pfam" id="PF08275">
    <property type="entry name" value="DNAG_N"/>
    <property type="match status" value="1"/>
</dbReference>
<keyword evidence="9" id="KW-0460">Magnesium</keyword>
<dbReference type="SMART" id="SM00493">
    <property type="entry name" value="TOPRIM"/>
    <property type="match status" value="1"/>
</dbReference>
<dbReference type="SUPFAM" id="SSF57783">
    <property type="entry name" value="Zinc beta-ribbon"/>
    <property type="match status" value="1"/>
</dbReference>
<comment type="similarity">
    <text evidence="12">Belongs to the DnaG primase family.</text>
</comment>
<keyword evidence="8 12" id="KW-0862">Zinc</keyword>
<evidence type="ECO:0000256" key="6">
    <source>
        <dbReference type="ARBA" id="ARBA00022723"/>
    </source>
</evidence>
<keyword evidence="10 12" id="KW-0238">DNA-binding</keyword>
<evidence type="ECO:0000313" key="14">
    <source>
        <dbReference type="EMBL" id="KGG19694.1"/>
    </source>
</evidence>
<dbReference type="NCBIfam" id="TIGR01391">
    <property type="entry name" value="dnaG"/>
    <property type="match status" value="1"/>
</dbReference>
<dbReference type="SMART" id="SM00400">
    <property type="entry name" value="ZnF_CHCC"/>
    <property type="match status" value="1"/>
</dbReference>
<dbReference type="InterPro" id="IPR006171">
    <property type="entry name" value="TOPRIM_dom"/>
</dbReference>
<dbReference type="EC" id="2.7.7.101" evidence="12"/>
<dbReference type="SUPFAM" id="SSF56731">
    <property type="entry name" value="DNA primase core"/>
    <property type="match status" value="1"/>
</dbReference>
<evidence type="ECO:0000256" key="4">
    <source>
        <dbReference type="ARBA" id="ARBA00022695"/>
    </source>
</evidence>
<dbReference type="FunFam" id="3.90.580.10:FF:000001">
    <property type="entry name" value="DNA primase"/>
    <property type="match status" value="1"/>
</dbReference>
<comment type="domain">
    <text evidence="12">Contains an N-terminal zinc-binding domain, a central core domain that contains the primase activity, and a C-terminal DnaB-binding domain.</text>
</comment>
<evidence type="ECO:0000256" key="9">
    <source>
        <dbReference type="ARBA" id="ARBA00022842"/>
    </source>
</evidence>
<dbReference type="PANTHER" id="PTHR30313:SF2">
    <property type="entry name" value="DNA PRIMASE"/>
    <property type="match status" value="1"/>
</dbReference>
<dbReference type="GO" id="GO:0000428">
    <property type="term" value="C:DNA-directed RNA polymerase complex"/>
    <property type="evidence" value="ECO:0007669"/>
    <property type="project" value="UniProtKB-KW"/>
</dbReference>
<dbReference type="EMBL" id="JNAX01000015">
    <property type="protein sequence ID" value="KGG19694.1"/>
    <property type="molecule type" value="Genomic_DNA"/>
</dbReference>
<dbReference type="PROSITE" id="PS50880">
    <property type="entry name" value="TOPRIM"/>
    <property type="match status" value="1"/>
</dbReference>
<protein>
    <recommendedName>
        <fullName evidence="12">DNA primase</fullName>
        <ecNumber evidence="12">2.7.7.101</ecNumber>
    </recommendedName>
</protein>
<evidence type="ECO:0000313" key="15">
    <source>
        <dbReference type="Proteomes" id="UP000030392"/>
    </source>
</evidence>
<dbReference type="InterPro" id="IPR013264">
    <property type="entry name" value="DNAG_N"/>
</dbReference>
<dbReference type="AlphaFoldDB" id="A0A0A2C4X8"/>
<evidence type="ECO:0000256" key="12">
    <source>
        <dbReference type="HAMAP-Rule" id="MF_00974"/>
    </source>
</evidence>
<dbReference type="GO" id="GO:0006269">
    <property type="term" value="P:DNA replication, synthesis of primer"/>
    <property type="evidence" value="ECO:0007669"/>
    <property type="project" value="UniProtKB-UniRule"/>
</dbReference>
<feature type="domain" description="Toprim" evidence="13">
    <location>
        <begin position="265"/>
        <end position="350"/>
    </location>
</feature>
<dbReference type="GO" id="GO:1990077">
    <property type="term" value="C:primosome complex"/>
    <property type="evidence" value="ECO:0007669"/>
    <property type="project" value="UniProtKB-KW"/>
</dbReference>
<keyword evidence="11 12" id="KW-0804">Transcription</keyword>
<proteinExistence type="inferred from homology"/>
<evidence type="ECO:0000256" key="5">
    <source>
        <dbReference type="ARBA" id="ARBA00022705"/>
    </source>
</evidence>
<keyword evidence="3 12" id="KW-0808">Transferase</keyword>
<evidence type="ECO:0000256" key="10">
    <source>
        <dbReference type="ARBA" id="ARBA00023125"/>
    </source>
</evidence>
<reference evidence="15" key="1">
    <citation type="journal article" date="2014" name="Sci. Data">
        <title>Genomes of diverse isolates of the marine cyanobacterium Prochlorococcus.</title>
        <authorList>
            <person name="Biller S."/>
            <person name="Berube P."/>
            <person name="Thompson J."/>
            <person name="Kelly L."/>
            <person name="Roggensack S."/>
            <person name="Awad L."/>
            <person name="Roache-Johnson K."/>
            <person name="Ding H."/>
            <person name="Giovannoni S.J."/>
            <person name="Moore L.R."/>
            <person name="Chisholm S.W."/>
        </authorList>
    </citation>
    <scope>NUCLEOTIDE SEQUENCE [LARGE SCALE GENOMIC DNA]</scope>
    <source>
        <strain evidence="15">PAC1</strain>
    </source>
</reference>
<dbReference type="Pfam" id="PF10410">
    <property type="entry name" value="DnaB_bind"/>
    <property type="match status" value="1"/>
</dbReference>
<dbReference type="HAMAP" id="MF_00974">
    <property type="entry name" value="DNA_primase_DnaG"/>
    <property type="match status" value="1"/>
</dbReference>
<dbReference type="GO" id="GO:0005737">
    <property type="term" value="C:cytoplasm"/>
    <property type="evidence" value="ECO:0007669"/>
    <property type="project" value="TreeGrafter"/>
</dbReference>
<evidence type="ECO:0000259" key="13">
    <source>
        <dbReference type="PROSITE" id="PS50880"/>
    </source>
</evidence>
<comment type="subunit">
    <text evidence="12">Monomer. Interacts with DnaB.</text>
</comment>
<evidence type="ECO:0000256" key="2">
    <source>
        <dbReference type="ARBA" id="ARBA00022515"/>
    </source>
</evidence>
<keyword evidence="5 12" id="KW-0235">DNA replication</keyword>
<dbReference type="InterPro" id="IPR030846">
    <property type="entry name" value="DnaG_bac"/>
</dbReference>
<keyword evidence="1 12" id="KW-0240">DNA-directed RNA polymerase</keyword>
<dbReference type="InterPro" id="IPR002694">
    <property type="entry name" value="Znf_CHC2"/>
</dbReference>
<dbReference type="Pfam" id="PF01807">
    <property type="entry name" value="Zn_ribbon_DnaG"/>
    <property type="match status" value="1"/>
</dbReference>
<dbReference type="GO" id="GO:0003677">
    <property type="term" value="F:DNA binding"/>
    <property type="evidence" value="ECO:0007669"/>
    <property type="project" value="UniProtKB-KW"/>
</dbReference>
<dbReference type="GO" id="GO:0003899">
    <property type="term" value="F:DNA-directed RNA polymerase activity"/>
    <property type="evidence" value="ECO:0007669"/>
    <property type="project" value="UniProtKB-UniRule"/>
</dbReference>
<keyword evidence="7 12" id="KW-0863">Zinc-finger</keyword>
<comment type="cofactor">
    <cofactor evidence="12">
        <name>Zn(2+)</name>
        <dbReference type="ChEBI" id="CHEBI:29105"/>
    </cofactor>
    <text evidence="12">Binds 1 zinc ion per monomer.</text>
</comment>
<feature type="zinc finger region" description="CHC2-type" evidence="12">
    <location>
        <begin position="41"/>
        <end position="65"/>
    </location>
</feature>
<keyword evidence="2 12" id="KW-0639">Primosome</keyword>